<evidence type="ECO:0000256" key="2">
    <source>
        <dbReference type="ARBA" id="ARBA00022759"/>
    </source>
</evidence>
<keyword evidence="5" id="KW-0378">Hydrolase</keyword>
<sequence length="312" mass="35358">MKNAGKLRFGLCCIFRREPIKFRQVTAKTLLSFSRVEQLLRLAEICLHNVNSLKKALSFVAENGIGAFRILSPLFPRLTHPQVGYQLDELPGVEIIRKGFEEIRRFRQDHDIRLSFHPDQFNVLSSNREQVIRNTNRELAYHGMLADLVDAEVVNIHAGGVYGNKESALERLKENIEKLSFPVRSRLTLENDDVSYSPKDLLPVCESLGIPMVYDVHHHRCLPDGLSEAEVTERVVSLWRSLGREPCFHISSPRNGWDSRAPKPHADYIDPADFPSCWTGLTATVDVEAKAKELAVIDLQKELGLHSNKSGE</sequence>
<dbReference type="PANTHER" id="PTHR31290:SF5">
    <property type="entry name" value="UV-DAMAGE ENDONUCLEASE"/>
    <property type="match status" value="1"/>
</dbReference>
<evidence type="ECO:0000256" key="3">
    <source>
        <dbReference type="ARBA" id="ARBA00022763"/>
    </source>
</evidence>
<dbReference type="EMBL" id="JACNJZ010000146">
    <property type="protein sequence ID" value="MBC8318305.1"/>
    <property type="molecule type" value="Genomic_DNA"/>
</dbReference>
<dbReference type="PANTHER" id="PTHR31290">
    <property type="entry name" value="UV-DAMAGE ENDONUCLEASE"/>
    <property type="match status" value="1"/>
</dbReference>
<dbReference type="NCBIfam" id="TIGR00629">
    <property type="entry name" value="uvde"/>
    <property type="match status" value="1"/>
</dbReference>
<keyword evidence="2 7" id="KW-0255">Endonuclease</keyword>
<dbReference type="SUPFAM" id="SSF51658">
    <property type="entry name" value="Xylose isomerase-like"/>
    <property type="match status" value="1"/>
</dbReference>
<keyword evidence="1" id="KW-0540">Nuclease</keyword>
<dbReference type="Gene3D" id="3.20.20.150">
    <property type="entry name" value="Divalent-metal-dependent TIM barrel enzymes"/>
    <property type="match status" value="1"/>
</dbReference>
<evidence type="ECO:0000256" key="6">
    <source>
        <dbReference type="ARBA" id="ARBA00023204"/>
    </source>
</evidence>
<evidence type="ECO:0000256" key="4">
    <source>
        <dbReference type="ARBA" id="ARBA00022769"/>
    </source>
</evidence>
<accession>A0A8J6TGQ1</accession>
<dbReference type="GO" id="GO:0006289">
    <property type="term" value="P:nucleotide-excision repair"/>
    <property type="evidence" value="ECO:0007669"/>
    <property type="project" value="InterPro"/>
</dbReference>
<dbReference type="InterPro" id="IPR036237">
    <property type="entry name" value="Xyl_isomerase-like_sf"/>
</dbReference>
<dbReference type="GO" id="GO:0009411">
    <property type="term" value="P:response to UV"/>
    <property type="evidence" value="ECO:0007669"/>
    <property type="project" value="InterPro"/>
</dbReference>
<dbReference type="GO" id="GO:0016787">
    <property type="term" value="F:hydrolase activity"/>
    <property type="evidence" value="ECO:0007669"/>
    <property type="project" value="UniProtKB-KW"/>
</dbReference>
<keyword evidence="6" id="KW-0234">DNA repair</keyword>
<proteinExistence type="predicted"/>
<dbReference type="Pfam" id="PF03851">
    <property type="entry name" value="UvdE"/>
    <property type="match status" value="1"/>
</dbReference>
<dbReference type="GO" id="GO:0004519">
    <property type="term" value="F:endonuclease activity"/>
    <property type="evidence" value="ECO:0007669"/>
    <property type="project" value="UniProtKB-KW"/>
</dbReference>
<comment type="caution">
    <text evidence="7">The sequence shown here is derived from an EMBL/GenBank/DDBJ whole genome shotgun (WGS) entry which is preliminary data.</text>
</comment>
<reference evidence="7 8" key="1">
    <citation type="submission" date="2020-08" db="EMBL/GenBank/DDBJ databases">
        <title>Bridging the membrane lipid divide: bacteria of the FCB group superphylum have the potential to synthesize archaeal ether lipids.</title>
        <authorList>
            <person name="Villanueva L."/>
            <person name="Von Meijenfeldt F.A.B."/>
            <person name="Westbye A.B."/>
            <person name="Yadav S."/>
            <person name="Hopmans E.C."/>
            <person name="Dutilh B.E."/>
            <person name="Sinninghe Damste J.S."/>
        </authorList>
    </citation>
    <scope>NUCLEOTIDE SEQUENCE [LARGE SCALE GENOMIC DNA]</scope>
    <source>
        <strain evidence="7">NIOZ-UU47</strain>
    </source>
</reference>
<keyword evidence="4" id="KW-0228">DNA excision</keyword>
<dbReference type="Proteomes" id="UP000614424">
    <property type="component" value="Unassembled WGS sequence"/>
</dbReference>
<evidence type="ECO:0000313" key="8">
    <source>
        <dbReference type="Proteomes" id="UP000614424"/>
    </source>
</evidence>
<protein>
    <submittedName>
        <fullName evidence="7">UV DNA damage repair endonuclease UvsE</fullName>
    </submittedName>
</protein>
<dbReference type="AlphaFoldDB" id="A0A8J6TGQ1"/>
<evidence type="ECO:0000256" key="5">
    <source>
        <dbReference type="ARBA" id="ARBA00022801"/>
    </source>
</evidence>
<name>A0A8J6TGQ1_9BACT</name>
<organism evidence="7 8">
    <name type="scientific">Candidatus Desulfobia pelagia</name>
    <dbReference type="NCBI Taxonomy" id="2841692"/>
    <lineage>
        <taxon>Bacteria</taxon>
        <taxon>Pseudomonadati</taxon>
        <taxon>Thermodesulfobacteriota</taxon>
        <taxon>Desulfobulbia</taxon>
        <taxon>Desulfobulbales</taxon>
        <taxon>Desulfobulbaceae</taxon>
        <taxon>Candidatus Desulfobia</taxon>
    </lineage>
</organism>
<keyword evidence="3" id="KW-0227">DNA damage</keyword>
<dbReference type="InterPro" id="IPR004601">
    <property type="entry name" value="UvdE"/>
</dbReference>
<evidence type="ECO:0000256" key="1">
    <source>
        <dbReference type="ARBA" id="ARBA00022722"/>
    </source>
</evidence>
<gene>
    <name evidence="7" type="primary">uvsE</name>
    <name evidence="7" type="ORF">H8E41_10400</name>
</gene>
<evidence type="ECO:0000313" key="7">
    <source>
        <dbReference type="EMBL" id="MBC8318305.1"/>
    </source>
</evidence>